<dbReference type="PANTHER" id="PTHR34387">
    <property type="entry name" value="SLR1258 PROTEIN"/>
    <property type="match status" value="1"/>
</dbReference>
<dbReference type="GO" id="GO:0006974">
    <property type="term" value="P:DNA damage response"/>
    <property type="evidence" value="ECO:0007669"/>
    <property type="project" value="TreeGrafter"/>
</dbReference>
<gene>
    <name evidence="1" type="ORF">ERS450000_00158</name>
</gene>
<evidence type="ECO:0000313" key="2">
    <source>
        <dbReference type="Proteomes" id="UP000057820"/>
    </source>
</evidence>
<dbReference type="EMBL" id="LN868938">
    <property type="protein sequence ID" value="CRY73485.1"/>
    <property type="molecule type" value="Genomic_DNA"/>
</dbReference>
<accession>A0A0H5NCD7</accession>
<dbReference type="Pfam" id="PF04402">
    <property type="entry name" value="SIMPL"/>
    <property type="match status" value="1"/>
</dbReference>
<dbReference type="KEGG" id="nfr:ERS450000_00158"/>
<dbReference type="AlphaFoldDB" id="A0A0H5NCD7"/>
<evidence type="ECO:0000313" key="1">
    <source>
        <dbReference type="EMBL" id="CRY73485.1"/>
    </source>
</evidence>
<dbReference type="PANTHER" id="PTHR34387:SF1">
    <property type="entry name" value="PERIPLASMIC IMMUNOGENIC PROTEIN"/>
    <property type="match status" value="1"/>
</dbReference>
<name>A0A0H5NCD7_NOCFR</name>
<dbReference type="InterPro" id="IPR007497">
    <property type="entry name" value="SIMPL/DUF541"/>
</dbReference>
<dbReference type="Gene3D" id="3.30.70.2970">
    <property type="entry name" value="Protein of unknown function (DUF541), domain 2"/>
    <property type="match status" value="1"/>
</dbReference>
<dbReference type="InterPro" id="IPR052022">
    <property type="entry name" value="26kDa_periplasmic_antigen"/>
</dbReference>
<dbReference type="Proteomes" id="UP000057820">
    <property type="component" value="Chromosome 1"/>
</dbReference>
<organism evidence="1 2">
    <name type="scientific">Nocardia farcinica</name>
    <dbReference type="NCBI Taxonomy" id="37329"/>
    <lineage>
        <taxon>Bacteria</taxon>
        <taxon>Bacillati</taxon>
        <taxon>Actinomycetota</taxon>
        <taxon>Actinomycetes</taxon>
        <taxon>Mycobacteriales</taxon>
        <taxon>Nocardiaceae</taxon>
        <taxon>Nocardia</taxon>
    </lineage>
</organism>
<reference evidence="2" key="1">
    <citation type="submission" date="2015-03" db="EMBL/GenBank/DDBJ databases">
        <authorList>
            <consortium name="Pathogen Informatics"/>
        </authorList>
    </citation>
    <scope>NUCLEOTIDE SEQUENCE [LARGE SCALE GENOMIC DNA]</scope>
    <source>
        <strain evidence="2">NCTC11134</strain>
    </source>
</reference>
<proteinExistence type="predicted"/>
<sequence>MVPVSKKKDLTAAVTMFGQGSVRATPDLIRVTVSVESRAGQVGAAYTRAGQRVAAVTDSLRGHGVAAADIATNGLSVRTETVWDERQGNRITGYLASTDLVVALRDIGEDAEPGPAAIIAACVDAGGDDVRLGGLVRTVADQAGLLARARDAAWDDALAKAERYAGRAGRTLGAVLEITEHTGAMPQYAPKLRAVSAPMGESFAATPVPVELGESEITASVRVTWQLD</sequence>
<protein>
    <submittedName>
        <fullName evidence="1">26 kDa periplasmic immunogenic protein</fullName>
    </submittedName>
</protein>
<dbReference type="Gene3D" id="3.30.110.170">
    <property type="entry name" value="Protein of unknown function (DUF541), domain 1"/>
    <property type="match status" value="1"/>
</dbReference>